<name>A0A381XG20_9ZZZZ</name>
<reference evidence="1" key="1">
    <citation type="submission" date="2018-05" db="EMBL/GenBank/DDBJ databases">
        <authorList>
            <person name="Lanie J.A."/>
            <person name="Ng W.-L."/>
            <person name="Kazmierczak K.M."/>
            <person name="Andrzejewski T.M."/>
            <person name="Davidsen T.M."/>
            <person name="Wayne K.J."/>
            <person name="Tettelin H."/>
            <person name="Glass J.I."/>
            <person name="Rusch D."/>
            <person name="Podicherti R."/>
            <person name="Tsui H.-C.T."/>
            <person name="Winkler M.E."/>
        </authorList>
    </citation>
    <scope>NUCLEOTIDE SEQUENCE</scope>
</reference>
<evidence type="ECO:0000313" key="1">
    <source>
        <dbReference type="EMBL" id="SVA63411.1"/>
    </source>
</evidence>
<dbReference type="AlphaFoldDB" id="A0A381XG20"/>
<sequence>MSNRMDTCAIVDSVRVSPPLTHELVNHLLKSCELSPTIHSSGDTPTLAYEDCGCTGDAQLDAQPQVRADNDGVPITVET</sequence>
<accession>A0A381XG20</accession>
<feature type="non-terminal residue" evidence="1">
    <location>
        <position position="79"/>
    </location>
</feature>
<protein>
    <submittedName>
        <fullName evidence="1">Uncharacterized protein</fullName>
    </submittedName>
</protein>
<dbReference type="EMBL" id="UINC01014968">
    <property type="protein sequence ID" value="SVA63411.1"/>
    <property type="molecule type" value="Genomic_DNA"/>
</dbReference>
<organism evidence="1">
    <name type="scientific">marine metagenome</name>
    <dbReference type="NCBI Taxonomy" id="408172"/>
    <lineage>
        <taxon>unclassified sequences</taxon>
        <taxon>metagenomes</taxon>
        <taxon>ecological metagenomes</taxon>
    </lineage>
</organism>
<proteinExistence type="predicted"/>
<gene>
    <name evidence="1" type="ORF">METZ01_LOCUS116265</name>
</gene>